<sequence length="97" mass="11303">MHFRDICAVRWHNFLRNPRKSYSKNRGLQHKNFWSLLPVNNQISNEEKMGWVPDSLKLKKLGAVKPPTHEDFGKKNARELKLTFHPVPCYNGAHPGV</sequence>
<dbReference type="Proteomes" id="UP000004968">
    <property type="component" value="Unassembled WGS sequence"/>
</dbReference>
<dbReference type="EMBL" id="ACIO01000735">
    <property type="protein sequence ID" value="EFC95526.1"/>
    <property type="molecule type" value="Genomic_DNA"/>
</dbReference>
<accession>D3ARN1</accession>
<evidence type="ECO:0000313" key="2">
    <source>
        <dbReference type="Proteomes" id="UP000004968"/>
    </source>
</evidence>
<dbReference type="HOGENOM" id="CLU_2342930_0_0_9"/>
<gene>
    <name evidence="1" type="ORF">CLOSTHATH_06286</name>
</gene>
<comment type="caution">
    <text evidence="1">The sequence shown here is derived from an EMBL/GenBank/DDBJ whole genome shotgun (WGS) entry which is preliminary data.</text>
</comment>
<dbReference type="AlphaFoldDB" id="D3ARN1"/>
<organism evidence="1 2">
    <name type="scientific">Hungatella hathewayi DSM 13479</name>
    <dbReference type="NCBI Taxonomy" id="566550"/>
    <lineage>
        <taxon>Bacteria</taxon>
        <taxon>Bacillati</taxon>
        <taxon>Bacillota</taxon>
        <taxon>Clostridia</taxon>
        <taxon>Lachnospirales</taxon>
        <taxon>Lachnospiraceae</taxon>
        <taxon>Hungatella</taxon>
    </lineage>
</organism>
<name>D3ARN1_9FIRM</name>
<reference evidence="1 2" key="1">
    <citation type="submission" date="2010-01" db="EMBL/GenBank/DDBJ databases">
        <authorList>
            <person name="Weinstock G."/>
            <person name="Sodergren E."/>
            <person name="Clifton S."/>
            <person name="Fulton L."/>
            <person name="Fulton B."/>
            <person name="Courtney L."/>
            <person name="Fronick C."/>
            <person name="Harrison M."/>
            <person name="Strong C."/>
            <person name="Farmer C."/>
            <person name="Delahaunty K."/>
            <person name="Markovic C."/>
            <person name="Hall O."/>
            <person name="Minx P."/>
            <person name="Tomlinson C."/>
            <person name="Mitreva M."/>
            <person name="Nelson J."/>
            <person name="Hou S."/>
            <person name="Wollam A."/>
            <person name="Pepin K.H."/>
            <person name="Johnson M."/>
            <person name="Bhonagiri V."/>
            <person name="Nash W.E."/>
            <person name="Warren W."/>
            <person name="Chinwalla A."/>
            <person name="Mardis E.R."/>
            <person name="Wilson R.K."/>
        </authorList>
    </citation>
    <scope>NUCLEOTIDE SEQUENCE [LARGE SCALE GENOMIC DNA]</scope>
    <source>
        <strain evidence="1 2">DSM 13479</strain>
    </source>
</reference>
<evidence type="ECO:0000313" key="1">
    <source>
        <dbReference type="EMBL" id="EFC95526.1"/>
    </source>
</evidence>
<proteinExistence type="predicted"/>
<protein>
    <submittedName>
        <fullName evidence="1">Uncharacterized protein</fullName>
    </submittedName>
</protein>